<feature type="transmembrane region" description="Helical" evidence="7">
    <location>
        <begin position="31"/>
        <end position="51"/>
    </location>
</feature>
<dbReference type="Gene3D" id="3.40.50.300">
    <property type="entry name" value="P-loop containing nucleotide triphosphate hydrolases"/>
    <property type="match status" value="1"/>
</dbReference>
<evidence type="ECO:0000256" key="7">
    <source>
        <dbReference type="SAM" id="Phobius"/>
    </source>
</evidence>
<evidence type="ECO:0000256" key="3">
    <source>
        <dbReference type="ARBA" id="ARBA00022741"/>
    </source>
</evidence>
<keyword evidence="6 7" id="KW-0472">Membrane</keyword>
<keyword evidence="4 10" id="KW-0067">ATP-binding</keyword>
<comment type="subcellular location">
    <subcellularLocation>
        <location evidence="1">Cell membrane</location>
        <topology evidence="1">Multi-pass membrane protein</topology>
    </subcellularLocation>
</comment>
<feature type="domain" description="ABC transporter" evidence="8">
    <location>
        <begin position="358"/>
        <end position="607"/>
    </location>
</feature>
<name>A0ABT0NWW9_9ACTN</name>
<dbReference type="RefSeq" id="WP_249461898.1">
    <property type="nucleotide sequence ID" value="NZ_JAMCCK010000027.1"/>
</dbReference>
<dbReference type="SMART" id="SM00382">
    <property type="entry name" value="AAA"/>
    <property type="match status" value="1"/>
</dbReference>
<keyword evidence="11" id="KW-1185">Reference proteome</keyword>
<keyword evidence="3" id="KW-0547">Nucleotide-binding</keyword>
<evidence type="ECO:0000313" key="10">
    <source>
        <dbReference type="EMBL" id="MCL3995651.1"/>
    </source>
</evidence>
<evidence type="ECO:0000256" key="1">
    <source>
        <dbReference type="ARBA" id="ARBA00004651"/>
    </source>
</evidence>
<dbReference type="InterPro" id="IPR017871">
    <property type="entry name" value="ABC_transporter-like_CS"/>
</dbReference>
<dbReference type="Pfam" id="PF00005">
    <property type="entry name" value="ABC_tran"/>
    <property type="match status" value="1"/>
</dbReference>
<evidence type="ECO:0000256" key="6">
    <source>
        <dbReference type="ARBA" id="ARBA00023136"/>
    </source>
</evidence>
<dbReference type="SUPFAM" id="SSF52540">
    <property type="entry name" value="P-loop containing nucleoside triphosphate hydrolases"/>
    <property type="match status" value="1"/>
</dbReference>
<sequence length="616" mass="66980">MSGVSEAQDRLTAGVVADTARSTAVLAWRAAPWNLVALAALTTGLAAVPVVTAWLTRLVLDRLTGVEGAELFALAAGLAATGLVAAVLPLLRQFLGARFDRAVSLRAVDRLYSAVNSFHGLARFENPVFQDRLRMARGAAGQSVGRLVDGGLRVAGGALTAVGFLTALYAMDATMTLLVTASAVPALVAELKLSRRRAHTEWRVSAAQRREFFYQMLLSSLDAAKEIRLFGASGFLKERMLGERRIVDAETHRTDRREFLTQSLLALISAFVAGTGLVWAALAARRGQLTVGEVSMFVAAVGGVQSALSGVIRSLADGHQHMLMMGHYLAVVRAGPDLEGPPQPLRTRAHLPALRKGVEFRDVWFRYAEDHPWILRGVNLFLPYGEAVALVGQNGAGKSTLVKLLCRFYDPTRGAVLWDGVDIRQVPVPQLRRRLGAVFQDYVPYDLTAAENIAIGDVETLTAPDRIREAARRAGVHDMLSRLPRGYDTMLSRTYARQAQHDDETGTTLSGGQWQRLALARAFVRDEPDLLVLDEPSSGLDAEAEHDVHLRLRHHRAHRTSLLISHRLGAVRDADRIVVLADGRIAEEGTHDALLLAGGTYAKLFTLQASGYQEEA</sequence>
<keyword evidence="2 7" id="KW-0812">Transmembrane</keyword>
<dbReference type="InterPro" id="IPR036640">
    <property type="entry name" value="ABC1_TM_sf"/>
</dbReference>
<dbReference type="EMBL" id="JAMCCK010000027">
    <property type="protein sequence ID" value="MCL3995651.1"/>
    <property type="molecule type" value="Genomic_DNA"/>
</dbReference>
<comment type="caution">
    <text evidence="10">The sequence shown here is derived from an EMBL/GenBank/DDBJ whole genome shotgun (WGS) entry which is preliminary data.</text>
</comment>
<reference evidence="10 11" key="1">
    <citation type="submission" date="2022-05" db="EMBL/GenBank/DDBJ databases">
        <title>Genome Resource of Streptomyces lavenduligriseus GA1-1, a Strain with Broad-Spectrum Antifungal Activity against Phytopathogenic Fungi.</title>
        <authorList>
            <person name="Qi D."/>
        </authorList>
    </citation>
    <scope>NUCLEOTIDE SEQUENCE [LARGE SCALE GENOMIC DNA]</scope>
    <source>
        <strain evidence="10 11">GA1-1</strain>
    </source>
</reference>
<evidence type="ECO:0000256" key="5">
    <source>
        <dbReference type="ARBA" id="ARBA00022989"/>
    </source>
</evidence>
<evidence type="ECO:0000256" key="2">
    <source>
        <dbReference type="ARBA" id="ARBA00022692"/>
    </source>
</evidence>
<dbReference type="PROSITE" id="PS50929">
    <property type="entry name" value="ABC_TM1F"/>
    <property type="match status" value="1"/>
</dbReference>
<organism evidence="10 11">
    <name type="scientific">Streptomyces lavenduligriseus</name>
    <dbReference type="NCBI Taxonomy" id="67315"/>
    <lineage>
        <taxon>Bacteria</taxon>
        <taxon>Bacillati</taxon>
        <taxon>Actinomycetota</taxon>
        <taxon>Actinomycetes</taxon>
        <taxon>Kitasatosporales</taxon>
        <taxon>Streptomycetaceae</taxon>
        <taxon>Streptomyces</taxon>
    </lineage>
</organism>
<dbReference type="InterPro" id="IPR027417">
    <property type="entry name" value="P-loop_NTPase"/>
</dbReference>
<dbReference type="PROSITE" id="PS50893">
    <property type="entry name" value="ABC_TRANSPORTER_2"/>
    <property type="match status" value="1"/>
</dbReference>
<dbReference type="SUPFAM" id="SSF90123">
    <property type="entry name" value="ABC transporter transmembrane region"/>
    <property type="match status" value="1"/>
</dbReference>
<dbReference type="PANTHER" id="PTHR43394">
    <property type="entry name" value="ATP-DEPENDENT PERMEASE MDL1, MITOCHONDRIAL"/>
    <property type="match status" value="1"/>
</dbReference>
<dbReference type="Gene3D" id="1.20.1560.10">
    <property type="entry name" value="ABC transporter type 1, transmembrane domain"/>
    <property type="match status" value="1"/>
</dbReference>
<dbReference type="InterPro" id="IPR039421">
    <property type="entry name" value="Type_1_exporter"/>
</dbReference>
<gene>
    <name evidence="10" type="ORF">M4438_19410</name>
</gene>
<keyword evidence="5 7" id="KW-1133">Transmembrane helix</keyword>
<feature type="transmembrane region" description="Helical" evidence="7">
    <location>
        <begin position="263"/>
        <end position="282"/>
    </location>
</feature>
<accession>A0ABT0NWW9</accession>
<dbReference type="Proteomes" id="UP001202052">
    <property type="component" value="Unassembled WGS sequence"/>
</dbReference>
<evidence type="ECO:0000259" key="8">
    <source>
        <dbReference type="PROSITE" id="PS50893"/>
    </source>
</evidence>
<dbReference type="InterPro" id="IPR003439">
    <property type="entry name" value="ABC_transporter-like_ATP-bd"/>
</dbReference>
<proteinExistence type="predicted"/>
<dbReference type="InterPro" id="IPR011527">
    <property type="entry name" value="ABC1_TM_dom"/>
</dbReference>
<feature type="transmembrane region" description="Helical" evidence="7">
    <location>
        <begin position="71"/>
        <end position="91"/>
    </location>
</feature>
<evidence type="ECO:0000259" key="9">
    <source>
        <dbReference type="PROSITE" id="PS50929"/>
    </source>
</evidence>
<dbReference type="PANTHER" id="PTHR43394:SF1">
    <property type="entry name" value="ATP-BINDING CASSETTE SUB-FAMILY B MEMBER 10, MITOCHONDRIAL"/>
    <property type="match status" value="1"/>
</dbReference>
<dbReference type="PROSITE" id="PS00211">
    <property type="entry name" value="ABC_TRANSPORTER_1"/>
    <property type="match status" value="1"/>
</dbReference>
<dbReference type="GO" id="GO:0005524">
    <property type="term" value="F:ATP binding"/>
    <property type="evidence" value="ECO:0007669"/>
    <property type="project" value="UniProtKB-KW"/>
</dbReference>
<protein>
    <submittedName>
        <fullName evidence="10">ABC transporter ATP-binding protein/permease</fullName>
    </submittedName>
</protein>
<evidence type="ECO:0000313" key="11">
    <source>
        <dbReference type="Proteomes" id="UP001202052"/>
    </source>
</evidence>
<dbReference type="InterPro" id="IPR003593">
    <property type="entry name" value="AAA+_ATPase"/>
</dbReference>
<feature type="domain" description="ABC transmembrane type-1" evidence="9">
    <location>
        <begin position="36"/>
        <end position="320"/>
    </location>
</feature>
<evidence type="ECO:0000256" key="4">
    <source>
        <dbReference type="ARBA" id="ARBA00022840"/>
    </source>
</evidence>